<comment type="caution">
    <text evidence="2">The sequence shown here is derived from an EMBL/GenBank/DDBJ whole genome shotgun (WGS) entry which is preliminary data.</text>
</comment>
<dbReference type="AlphaFoldDB" id="A0A937W3Q2"/>
<dbReference type="InterPro" id="IPR008538">
    <property type="entry name" value="Uma2"/>
</dbReference>
<evidence type="ECO:0000259" key="1">
    <source>
        <dbReference type="Pfam" id="PF05685"/>
    </source>
</evidence>
<name>A0A937W3Q2_UNCTE</name>
<dbReference type="Pfam" id="PF05685">
    <property type="entry name" value="Uma2"/>
    <property type="match status" value="1"/>
</dbReference>
<keyword evidence="2" id="KW-0378">Hydrolase</keyword>
<dbReference type="PANTHER" id="PTHR34107">
    <property type="entry name" value="SLL0198 PROTEIN-RELATED"/>
    <property type="match status" value="1"/>
</dbReference>
<dbReference type="InterPro" id="IPR011335">
    <property type="entry name" value="Restrct_endonuc-II-like"/>
</dbReference>
<dbReference type="GO" id="GO:0004519">
    <property type="term" value="F:endonuclease activity"/>
    <property type="evidence" value="ECO:0007669"/>
    <property type="project" value="UniProtKB-KW"/>
</dbReference>
<organism evidence="2 3">
    <name type="scientific">Tectimicrobiota bacterium</name>
    <dbReference type="NCBI Taxonomy" id="2528274"/>
    <lineage>
        <taxon>Bacteria</taxon>
        <taxon>Pseudomonadati</taxon>
        <taxon>Nitrospinota/Tectimicrobiota group</taxon>
        <taxon>Candidatus Tectimicrobiota</taxon>
    </lineage>
</organism>
<feature type="domain" description="Putative restriction endonuclease" evidence="1">
    <location>
        <begin position="24"/>
        <end position="117"/>
    </location>
</feature>
<keyword evidence="2" id="KW-0255">Endonuclease</keyword>
<gene>
    <name evidence="2" type="ORF">FJZ47_12340</name>
</gene>
<dbReference type="EMBL" id="VGLS01000356">
    <property type="protein sequence ID" value="MBM3224576.1"/>
    <property type="molecule type" value="Genomic_DNA"/>
</dbReference>
<dbReference type="InterPro" id="IPR012296">
    <property type="entry name" value="Nuclease_put_TT1808"/>
</dbReference>
<keyword evidence="2" id="KW-0540">Nuclease</keyword>
<dbReference type="SUPFAM" id="SSF52980">
    <property type="entry name" value="Restriction endonuclease-like"/>
    <property type="match status" value="1"/>
</dbReference>
<evidence type="ECO:0000313" key="2">
    <source>
        <dbReference type="EMBL" id="MBM3224576.1"/>
    </source>
</evidence>
<dbReference type="PANTHER" id="PTHR34107:SF6">
    <property type="entry name" value="SLR0981 PROTEIN"/>
    <property type="match status" value="1"/>
</dbReference>
<dbReference type="Gene3D" id="3.90.1570.10">
    <property type="entry name" value="tt1808, chain A"/>
    <property type="match status" value="1"/>
</dbReference>
<accession>A0A937W3Q2</accession>
<protein>
    <submittedName>
        <fullName evidence="2">Uma2 family endonuclease</fullName>
    </submittedName>
</protein>
<reference evidence="2" key="1">
    <citation type="submission" date="2019-03" db="EMBL/GenBank/DDBJ databases">
        <title>Lake Tanganyika Metagenome-Assembled Genomes (MAGs).</title>
        <authorList>
            <person name="Tran P."/>
        </authorList>
    </citation>
    <scope>NUCLEOTIDE SEQUENCE</scope>
    <source>
        <strain evidence="2">K_DeepCast_65m_m2_066</strain>
    </source>
</reference>
<proteinExistence type="predicted"/>
<evidence type="ECO:0000313" key="3">
    <source>
        <dbReference type="Proteomes" id="UP000712673"/>
    </source>
</evidence>
<sequence length="122" mass="13911">MVRVHWKGRAYEPRGSCDGVSTAVRRARWEALSVAEQEEFPPLCPDFVVELRSRTDNVATLQAKIQEYLANGAQLGWLIDPHEKKVYIYRPEEAVQCLDNPTTISGESVLPGLRFQVQRLWA</sequence>
<dbReference type="CDD" id="cd06260">
    <property type="entry name" value="DUF820-like"/>
    <property type="match status" value="1"/>
</dbReference>
<dbReference type="Proteomes" id="UP000712673">
    <property type="component" value="Unassembled WGS sequence"/>
</dbReference>